<sequence length="239" mass="25278">MVVAGRRDGRALLGSGLLAVTLLGGAGGYGAGLLTTTGTATAQGQAGPLAAVSPQPSTPTASPTPTVIPKKIVPDNSPALQADDLYYKTRSFTATSVVRSSVSVRVPGNWTLTQPDPPTLGRFTDPTSKRWIRIEAGFTIRRPPAESMAARVKDLGSVPKNQQVTILSSEIDPKTQNATLVYTYVPEQTVRHVIVRWVANEDGLCHFEMATTGLPQDKSALLAVLDRATDSSTRSDSPL</sequence>
<protein>
    <recommendedName>
        <fullName evidence="4">Lipoprotein LpqN</fullName>
    </recommendedName>
</protein>
<comment type="caution">
    <text evidence="2">The sequence shown here is derived from an EMBL/GenBank/DDBJ whole genome shotgun (WGS) entry which is preliminary data.</text>
</comment>
<dbReference type="Proteomes" id="UP001500393">
    <property type="component" value="Unassembled WGS sequence"/>
</dbReference>
<feature type="compositionally biased region" description="Low complexity" evidence="1">
    <location>
        <begin position="48"/>
        <end position="67"/>
    </location>
</feature>
<proteinExistence type="predicted"/>
<reference evidence="3" key="1">
    <citation type="journal article" date="2019" name="Int. J. Syst. Evol. Microbiol.">
        <title>The Global Catalogue of Microorganisms (GCM) 10K type strain sequencing project: providing services to taxonomists for standard genome sequencing and annotation.</title>
        <authorList>
            <consortium name="The Broad Institute Genomics Platform"/>
            <consortium name="The Broad Institute Genome Sequencing Center for Infectious Disease"/>
            <person name="Wu L."/>
            <person name="Ma J."/>
        </authorList>
    </citation>
    <scope>NUCLEOTIDE SEQUENCE [LARGE SCALE GENOMIC DNA]</scope>
    <source>
        <strain evidence="3">JCM 14969</strain>
    </source>
</reference>
<keyword evidence="3" id="KW-1185">Reference proteome</keyword>
<evidence type="ECO:0008006" key="4">
    <source>
        <dbReference type="Google" id="ProtNLM"/>
    </source>
</evidence>
<feature type="region of interest" description="Disordered" evidence="1">
    <location>
        <begin position="48"/>
        <end position="74"/>
    </location>
</feature>
<evidence type="ECO:0000313" key="3">
    <source>
        <dbReference type="Proteomes" id="UP001500393"/>
    </source>
</evidence>
<evidence type="ECO:0000313" key="2">
    <source>
        <dbReference type="EMBL" id="GAA1554945.1"/>
    </source>
</evidence>
<gene>
    <name evidence="2" type="ORF">GCM10009789_05490</name>
</gene>
<name>A0ABP4N6W3_9ACTN</name>
<organism evidence="2 3">
    <name type="scientific">Kribbella sancticallisti</name>
    <dbReference type="NCBI Taxonomy" id="460087"/>
    <lineage>
        <taxon>Bacteria</taxon>
        <taxon>Bacillati</taxon>
        <taxon>Actinomycetota</taxon>
        <taxon>Actinomycetes</taxon>
        <taxon>Propionibacteriales</taxon>
        <taxon>Kribbellaceae</taxon>
        <taxon>Kribbella</taxon>
    </lineage>
</organism>
<evidence type="ECO:0000256" key="1">
    <source>
        <dbReference type="SAM" id="MobiDB-lite"/>
    </source>
</evidence>
<accession>A0ABP4N6W3</accession>
<dbReference type="EMBL" id="BAAAOS010000006">
    <property type="protein sequence ID" value="GAA1554945.1"/>
    <property type="molecule type" value="Genomic_DNA"/>
</dbReference>